<evidence type="ECO:0000313" key="4">
    <source>
        <dbReference type="Proteomes" id="UP000182658"/>
    </source>
</evidence>
<dbReference type="AlphaFoldDB" id="A0A1J7IY62"/>
<accession>A0A1J7IY62</accession>
<dbReference type="InParanoid" id="A0A1J7IY62"/>
<keyword evidence="2" id="KW-0732">Signal</keyword>
<gene>
    <name evidence="3" type="ORF">CONLIGDRAFT_630114</name>
</gene>
<feature type="compositionally biased region" description="Polar residues" evidence="1">
    <location>
        <begin position="25"/>
        <end position="38"/>
    </location>
</feature>
<evidence type="ECO:0000256" key="2">
    <source>
        <dbReference type="SAM" id="SignalP"/>
    </source>
</evidence>
<keyword evidence="4" id="KW-1185">Reference proteome</keyword>
<dbReference type="Proteomes" id="UP000182658">
    <property type="component" value="Unassembled WGS sequence"/>
</dbReference>
<evidence type="ECO:0008006" key="5">
    <source>
        <dbReference type="Google" id="ProtNLM"/>
    </source>
</evidence>
<organism evidence="3 4">
    <name type="scientific">Coniochaeta ligniaria NRRL 30616</name>
    <dbReference type="NCBI Taxonomy" id="1408157"/>
    <lineage>
        <taxon>Eukaryota</taxon>
        <taxon>Fungi</taxon>
        <taxon>Dikarya</taxon>
        <taxon>Ascomycota</taxon>
        <taxon>Pezizomycotina</taxon>
        <taxon>Sordariomycetes</taxon>
        <taxon>Sordariomycetidae</taxon>
        <taxon>Coniochaetales</taxon>
        <taxon>Coniochaetaceae</taxon>
        <taxon>Coniochaeta</taxon>
    </lineage>
</organism>
<proteinExistence type="predicted"/>
<feature type="chain" id="PRO_5013357930" description="Secreted protein" evidence="2">
    <location>
        <begin position="23"/>
        <end position="95"/>
    </location>
</feature>
<feature type="region of interest" description="Disordered" evidence="1">
    <location>
        <begin position="25"/>
        <end position="44"/>
    </location>
</feature>
<evidence type="ECO:0000256" key="1">
    <source>
        <dbReference type="SAM" id="MobiDB-lite"/>
    </source>
</evidence>
<name>A0A1J7IY62_9PEZI</name>
<reference evidence="3 4" key="1">
    <citation type="submission" date="2016-10" db="EMBL/GenBank/DDBJ databases">
        <title>Draft genome sequence of Coniochaeta ligniaria NRRL30616, a lignocellulolytic fungus for bioabatement of inhibitors in plant biomass hydrolysates.</title>
        <authorList>
            <consortium name="DOE Joint Genome Institute"/>
            <person name="Jimenez D.J."/>
            <person name="Hector R.E."/>
            <person name="Riley R."/>
            <person name="Sun H."/>
            <person name="Grigoriev I.V."/>
            <person name="Van Elsas J.D."/>
            <person name="Nichols N.N."/>
        </authorList>
    </citation>
    <scope>NUCLEOTIDE SEQUENCE [LARGE SCALE GENOMIC DNA]</scope>
    <source>
        <strain evidence="3 4">NRRL 30616</strain>
    </source>
</reference>
<protein>
    <recommendedName>
        <fullName evidence="5">Secreted protein</fullName>
    </recommendedName>
</protein>
<evidence type="ECO:0000313" key="3">
    <source>
        <dbReference type="EMBL" id="OIW32438.1"/>
    </source>
</evidence>
<dbReference type="EMBL" id="KV875095">
    <property type="protein sequence ID" value="OIW32438.1"/>
    <property type="molecule type" value="Genomic_DNA"/>
</dbReference>
<sequence>MPQCYRLCLLLITWQNLSVFYGKKSSSASFANPPNTRPSGLRDDIHTTVPATPERTNNMHYHLTLPRSYLFFEWTSSSPMLTMRSVSVGLADRYP</sequence>
<feature type="signal peptide" evidence="2">
    <location>
        <begin position="1"/>
        <end position="22"/>
    </location>
</feature>